<dbReference type="PANTHER" id="PTHR46825:SF7">
    <property type="entry name" value="D-ALANYL-D-ALANINE CARBOXYPEPTIDASE"/>
    <property type="match status" value="1"/>
</dbReference>
<dbReference type="SUPFAM" id="SSF56601">
    <property type="entry name" value="beta-lactamase/transpeptidase-like"/>
    <property type="match status" value="1"/>
</dbReference>
<accession>A0A4Q7KCE3</accession>
<keyword evidence="3" id="KW-0645">Protease</keyword>
<dbReference type="RefSeq" id="WP_130348284.1">
    <property type="nucleotide sequence ID" value="NZ_SGWQ01000015.1"/>
</dbReference>
<dbReference type="InterPro" id="IPR012338">
    <property type="entry name" value="Beta-lactam/transpept-like"/>
</dbReference>
<evidence type="ECO:0000313" key="4">
    <source>
        <dbReference type="Proteomes" id="UP000294257"/>
    </source>
</evidence>
<feature type="domain" description="Beta-lactamase-related" evidence="2">
    <location>
        <begin position="43"/>
        <end position="361"/>
    </location>
</feature>
<dbReference type="Gene3D" id="3.40.710.10">
    <property type="entry name" value="DD-peptidase/beta-lactamase superfamily"/>
    <property type="match status" value="1"/>
</dbReference>
<reference evidence="3 4" key="1">
    <citation type="submission" date="2019-02" db="EMBL/GenBank/DDBJ databases">
        <title>Genomic Encyclopedia of Type Strains, Phase IV (KMG-IV): sequencing the most valuable type-strain genomes for metagenomic binning, comparative biology and taxonomic classification.</title>
        <authorList>
            <person name="Goeker M."/>
        </authorList>
    </citation>
    <scope>NUCLEOTIDE SEQUENCE [LARGE SCALE GENOMIC DNA]</scope>
    <source>
        <strain evidence="3 4">DSM 101727</strain>
    </source>
</reference>
<dbReference type="AlphaFoldDB" id="A0A4Q7KCE3"/>
<dbReference type="OrthoDB" id="503788at2"/>
<keyword evidence="3" id="KW-0378">Hydrolase</keyword>
<evidence type="ECO:0000313" key="3">
    <source>
        <dbReference type="EMBL" id="RZS31129.1"/>
    </source>
</evidence>
<dbReference type="InterPro" id="IPR050491">
    <property type="entry name" value="AmpC-like"/>
</dbReference>
<keyword evidence="4" id="KW-1185">Reference proteome</keyword>
<dbReference type="PANTHER" id="PTHR46825">
    <property type="entry name" value="D-ALANYL-D-ALANINE-CARBOXYPEPTIDASE/ENDOPEPTIDASE AMPH"/>
    <property type="match status" value="1"/>
</dbReference>
<proteinExistence type="predicted"/>
<dbReference type="EMBL" id="SGWQ01000015">
    <property type="protein sequence ID" value="RZS31129.1"/>
    <property type="molecule type" value="Genomic_DNA"/>
</dbReference>
<sequence>MAKKTKWIVGATLATALVAAALVAPSALAKGAGTVEDHARTTQALERLTGEQGLLGAAVVAGDKDSAWNLSRGTGRLGVNQPIQPTDRVRIASNTKTFVAAVVLQLVSERTVELDAPIERYLPGRVQGNGYDGNRISVRQLLQHTSGIADFFGNYQGGPLNPLNMLRQHKQEDLVRAALRTKPRFEPGTSFEYVNTNYVLAGLLIEKVTGRDVGDEIDARIVRPLGLDETTLPKPGDREIAGAHARGYLGGPLGPVAGYIDVTPFEPSYGRAAGAMVSSLDDMATFAQALADGKVIGKAELAEMRKPAPKDTPYGLGLYGMNLSCGGQAFGHNGLIPGYHTLMMATDDGRHASVVINGGFPQNDAIIKTASEAVDAALCETR</sequence>
<feature type="chain" id="PRO_5020918455" evidence="1">
    <location>
        <begin position="30"/>
        <end position="382"/>
    </location>
</feature>
<evidence type="ECO:0000259" key="2">
    <source>
        <dbReference type="Pfam" id="PF00144"/>
    </source>
</evidence>
<comment type="caution">
    <text evidence="3">The sequence shown here is derived from an EMBL/GenBank/DDBJ whole genome shotgun (WGS) entry which is preliminary data.</text>
</comment>
<dbReference type="InterPro" id="IPR001466">
    <property type="entry name" value="Beta-lactam-related"/>
</dbReference>
<gene>
    <name evidence="3" type="ORF">EV193_1157</name>
</gene>
<feature type="signal peptide" evidence="1">
    <location>
        <begin position="1"/>
        <end position="29"/>
    </location>
</feature>
<name>A0A4Q7KCE3_9PSEU</name>
<keyword evidence="1" id="KW-0732">Signal</keyword>
<protein>
    <submittedName>
        <fullName evidence="3">D-alanyl-D-alanine carboxypeptidase</fullName>
    </submittedName>
</protein>
<evidence type="ECO:0000256" key="1">
    <source>
        <dbReference type="SAM" id="SignalP"/>
    </source>
</evidence>
<organism evidence="3 4">
    <name type="scientific">Herbihabitans rhizosphaerae</name>
    <dbReference type="NCBI Taxonomy" id="1872711"/>
    <lineage>
        <taxon>Bacteria</taxon>
        <taxon>Bacillati</taxon>
        <taxon>Actinomycetota</taxon>
        <taxon>Actinomycetes</taxon>
        <taxon>Pseudonocardiales</taxon>
        <taxon>Pseudonocardiaceae</taxon>
        <taxon>Herbihabitans</taxon>
    </lineage>
</organism>
<dbReference type="Pfam" id="PF00144">
    <property type="entry name" value="Beta-lactamase"/>
    <property type="match status" value="1"/>
</dbReference>
<dbReference type="GO" id="GO:0004180">
    <property type="term" value="F:carboxypeptidase activity"/>
    <property type="evidence" value="ECO:0007669"/>
    <property type="project" value="UniProtKB-KW"/>
</dbReference>
<dbReference type="Proteomes" id="UP000294257">
    <property type="component" value="Unassembled WGS sequence"/>
</dbReference>
<keyword evidence="3" id="KW-0121">Carboxypeptidase</keyword>